<gene>
    <name evidence="2" type="ORF">EKG83_22705</name>
</gene>
<organism evidence="2 3">
    <name type="scientific">Saccharothrix syringae</name>
    <name type="common">Nocardiopsis syringae</name>
    <dbReference type="NCBI Taxonomy" id="103733"/>
    <lineage>
        <taxon>Bacteria</taxon>
        <taxon>Bacillati</taxon>
        <taxon>Actinomycetota</taxon>
        <taxon>Actinomycetes</taxon>
        <taxon>Pseudonocardiales</taxon>
        <taxon>Pseudonocardiaceae</taxon>
        <taxon>Saccharothrix</taxon>
    </lineage>
</organism>
<feature type="compositionally biased region" description="Pro residues" evidence="1">
    <location>
        <begin position="48"/>
        <end position="77"/>
    </location>
</feature>
<feature type="compositionally biased region" description="Low complexity" evidence="1">
    <location>
        <begin position="78"/>
        <end position="92"/>
    </location>
</feature>
<accession>A0A5Q0H1X5</accession>
<proteinExistence type="predicted"/>
<reference evidence="3" key="1">
    <citation type="journal article" date="2021" name="Curr. Microbiol.">
        <title>Complete genome of nocamycin-producing strain Saccharothrix syringae NRRL B-16468 reveals the biosynthetic potential for secondary metabolites.</title>
        <authorList>
            <person name="Mo X."/>
            <person name="Yang S."/>
        </authorList>
    </citation>
    <scope>NUCLEOTIDE SEQUENCE [LARGE SCALE GENOMIC DNA]</scope>
    <source>
        <strain evidence="3">ATCC 51364 / DSM 43886 / JCM 6844 / KCTC 9398 / NBRC 14523 / NRRL B-16468 / INA 2240</strain>
    </source>
</reference>
<name>A0A5Q0H1X5_SACSY</name>
<evidence type="ECO:0000256" key="1">
    <source>
        <dbReference type="SAM" id="MobiDB-lite"/>
    </source>
</evidence>
<evidence type="ECO:0000313" key="2">
    <source>
        <dbReference type="EMBL" id="QFZ19864.1"/>
    </source>
</evidence>
<feature type="compositionally biased region" description="Basic residues" evidence="1">
    <location>
        <begin position="1"/>
        <end position="10"/>
    </location>
</feature>
<dbReference type="EMBL" id="CP034550">
    <property type="protein sequence ID" value="QFZ19864.1"/>
    <property type="molecule type" value="Genomic_DNA"/>
</dbReference>
<dbReference type="AlphaFoldDB" id="A0A5Q0H1X5"/>
<dbReference type="Proteomes" id="UP000325787">
    <property type="component" value="Chromosome"/>
</dbReference>
<keyword evidence="3" id="KW-1185">Reference proteome</keyword>
<feature type="compositionally biased region" description="Low complexity" evidence="1">
    <location>
        <begin position="16"/>
        <end position="25"/>
    </location>
</feature>
<sequence>MAAHPGRRLTARSGNDPAGPVVDAAVVDHRARPFRRATAPPRCLHHATPPPRHAAPPPRRPALPPRRPAAPPSPPQPQLQATTAPATQRPGP</sequence>
<protein>
    <submittedName>
        <fullName evidence="2">Uncharacterized protein</fullName>
    </submittedName>
</protein>
<feature type="region of interest" description="Disordered" evidence="1">
    <location>
        <begin position="1"/>
        <end position="92"/>
    </location>
</feature>
<evidence type="ECO:0000313" key="3">
    <source>
        <dbReference type="Proteomes" id="UP000325787"/>
    </source>
</evidence>
<dbReference type="KEGG" id="ssyi:EKG83_22705"/>